<keyword evidence="2" id="KW-1185">Reference proteome</keyword>
<dbReference type="Proteomes" id="UP001239213">
    <property type="component" value="Unassembled WGS sequence"/>
</dbReference>
<gene>
    <name evidence="1" type="ORF">CCUS01_01342</name>
</gene>
<sequence length="26" mass="2924">MAPSNARVSVWCKLSRRGNSRKHLVA</sequence>
<comment type="caution">
    <text evidence="1">The sequence shown here is derived from an EMBL/GenBank/DDBJ whole genome shotgun (WGS) entry which is preliminary data.</text>
</comment>
<evidence type="ECO:0000313" key="1">
    <source>
        <dbReference type="EMBL" id="KAK1461752.1"/>
    </source>
</evidence>
<evidence type="ECO:0000313" key="2">
    <source>
        <dbReference type="Proteomes" id="UP001239213"/>
    </source>
</evidence>
<accession>A0AAI9XW57</accession>
<proteinExistence type="predicted"/>
<dbReference type="EMBL" id="MPDP01000271">
    <property type="protein sequence ID" value="KAK1461752.1"/>
    <property type="molecule type" value="Genomic_DNA"/>
</dbReference>
<reference evidence="1" key="1">
    <citation type="submission" date="2016-11" db="EMBL/GenBank/DDBJ databases">
        <title>The genome sequence of Colletotrichum cuscutae.</title>
        <authorList>
            <person name="Baroncelli R."/>
        </authorList>
    </citation>
    <scope>NUCLEOTIDE SEQUENCE</scope>
    <source>
        <strain evidence="1">IMI 304802</strain>
    </source>
</reference>
<organism evidence="1 2">
    <name type="scientific">Colletotrichum cuscutae</name>
    <dbReference type="NCBI Taxonomy" id="1209917"/>
    <lineage>
        <taxon>Eukaryota</taxon>
        <taxon>Fungi</taxon>
        <taxon>Dikarya</taxon>
        <taxon>Ascomycota</taxon>
        <taxon>Pezizomycotina</taxon>
        <taxon>Sordariomycetes</taxon>
        <taxon>Hypocreomycetidae</taxon>
        <taxon>Glomerellales</taxon>
        <taxon>Glomerellaceae</taxon>
        <taxon>Colletotrichum</taxon>
        <taxon>Colletotrichum acutatum species complex</taxon>
    </lineage>
</organism>
<dbReference type="AlphaFoldDB" id="A0AAI9XW57"/>
<protein>
    <submittedName>
        <fullName evidence="1">Uncharacterized protein</fullName>
    </submittedName>
</protein>
<name>A0AAI9XW57_9PEZI</name>